<evidence type="ECO:0000313" key="1">
    <source>
        <dbReference type="EMBL" id="MED6147621.1"/>
    </source>
</evidence>
<gene>
    <name evidence="1" type="ORF">PIB30_045534</name>
</gene>
<accession>A0ABU6TFV4</accession>
<reference evidence="1 2" key="1">
    <citation type="journal article" date="2023" name="Plants (Basel)">
        <title>Bridging the Gap: Combining Genomics and Transcriptomics Approaches to Understand Stylosanthes scabra, an Orphan Legume from the Brazilian Caatinga.</title>
        <authorList>
            <person name="Ferreira-Neto J.R.C."/>
            <person name="da Silva M.D."/>
            <person name="Binneck E."/>
            <person name="de Melo N.F."/>
            <person name="da Silva R.H."/>
            <person name="de Melo A.L.T.M."/>
            <person name="Pandolfi V."/>
            <person name="Bustamante F.O."/>
            <person name="Brasileiro-Vidal A.C."/>
            <person name="Benko-Iseppon A.M."/>
        </authorList>
    </citation>
    <scope>NUCLEOTIDE SEQUENCE [LARGE SCALE GENOMIC DNA]</scope>
    <source>
        <tissue evidence="1">Leaves</tissue>
    </source>
</reference>
<sequence length="73" mass="7593">MISDPIVFKSGGFGSGSITSTISASVKAVSGTYSSSIFVFWGEIQSPAGSRDSLGIILNGSFLMVHHLILRTA</sequence>
<evidence type="ECO:0008006" key="3">
    <source>
        <dbReference type="Google" id="ProtNLM"/>
    </source>
</evidence>
<protein>
    <recommendedName>
        <fullName evidence="3">Dirigent protein</fullName>
    </recommendedName>
</protein>
<organism evidence="1 2">
    <name type="scientific">Stylosanthes scabra</name>
    <dbReference type="NCBI Taxonomy" id="79078"/>
    <lineage>
        <taxon>Eukaryota</taxon>
        <taxon>Viridiplantae</taxon>
        <taxon>Streptophyta</taxon>
        <taxon>Embryophyta</taxon>
        <taxon>Tracheophyta</taxon>
        <taxon>Spermatophyta</taxon>
        <taxon>Magnoliopsida</taxon>
        <taxon>eudicotyledons</taxon>
        <taxon>Gunneridae</taxon>
        <taxon>Pentapetalae</taxon>
        <taxon>rosids</taxon>
        <taxon>fabids</taxon>
        <taxon>Fabales</taxon>
        <taxon>Fabaceae</taxon>
        <taxon>Papilionoideae</taxon>
        <taxon>50 kb inversion clade</taxon>
        <taxon>dalbergioids sensu lato</taxon>
        <taxon>Dalbergieae</taxon>
        <taxon>Pterocarpus clade</taxon>
        <taxon>Stylosanthes</taxon>
    </lineage>
</organism>
<dbReference type="Proteomes" id="UP001341840">
    <property type="component" value="Unassembled WGS sequence"/>
</dbReference>
<evidence type="ECO:0000313" key="2">
    <source>
        <dbReference type="Proteomes" id="UP001341840"/>
    </source>
</evidence>
<dbReference type="EMBL" id="JASCZI010090899">
    <property type="protein sequence ID" value="MED6147621.1"/>
    <property type="molecule type" value="Genomic_DNA"/>
</dbReference>
<proteinExistence type="predicted"/>
<keyword evidence="2" id="KW-1185">Reference proteome</keyword>
<name>A0ABU6TFV4_9FABA</name>
<comment type="caution">
    <text evidence="1">The sequence shown here is derived from an EMBL/GenBank/DDBJ whole genome shotgun (WGS) entry which is preliminary data.</text>
</comment>